<organism evidence="3 5">
    <name type="scientific">Salinicoccus halodurans</name>
    <dbReference type="NCBI Taxonomy" id="407035"/>
    <lineage>
        <taxon>Bacteria</taxon>
        <taxon>Bacillati</taxon>
        <taxon>Bacillota</taxon>
        <taxon>Bacilli</taxon>
        <taxon>Bacillales</taxon>
        <taxon>Staphylococcaceae</taxon>
        <taxon>Salinicoccus</taxon>
    </lineage>
</organism>
<evidence type="ECO:0000313" key="5">
    <source>
        <dbReference type="Proteomes" id="UP000183090"/>
    </source>
</evidence>
<dbReference type="GO" id="GO:0003677">
    <property type="term" value="F:DNA binding"/>
    <property type="evidence" value="ECO:0007669"/>
    <property type="project" value="UniProtKB-KW"/>
</dbReference>
<evidence type="ECO:0000313" key="2">
    <source>
        <dbReference type="EMBL" id="AKG72757.1"/>
    </source>
</evidence>
<evidence type="ECO:0000259" key="1">
    <source>
        <dbReference type="Pfam" id="PF04326"/>
    </source>
</evidence>
<dbReference type="InterPro" id="IPR007421">
    <property type="entry name" value="Schlafen_AlbA_2_dom"/>
</dbReference>
<evidence type="ECO:0000313" key="4">
    <source>
        <dbReference type="Proteomes" id="UP000034029"/>
    </source>
</evidence>
<keyword evidence="4" id="KW-1185">Reference proteome</keyword>
<proteinExistence type="predicted"/>
<reference evidence="4" key="2">
    <citation type="submission" date="2015-04" db="EMBL/GenBank/DDBJ databases">
        <title>Complete genome sequence of Salinicoccus halodurans strain H3B36, isolated from the Qaidam basin of China.</title>
        <authorList>
            <person name="Ma Y."/>
            <person name="Jiang K."/>
            <person name="Xue Y."/>
        </authorList>
    </citation>
    <scope>NUCLEOTIDE SEQUENCE [LARGE SCALE GENOMIC DNA]</scope>
    <source>
        <strain evidence="4">H3B36</strain>
    </source>
</reference>
<dbReference type="KEGG" id="shv:AAT16_00080"/>
<dbReference type="AlphaFoldDB" id="A0A0F7HJ63"/>
<dbReference type="InterPro" id="IPR038461">
    <property type="entry name" value="Schlafen_AlbA_2_dom_sf"/>
</dbReference>
<keyword evidence="3" id="KW-0238">DNA-binding</keyword>
<dbReference type="EMBL" id="FOTB01000003">
    <property type="protein sequence ID" value="SFK73608.1"/>
    <property type="molecule type" value="Genomic_DNA"/>
</dbReference>
<dbReference type="Proteomes" id="UP000034029">
    <property type="component" value="Chromosome"/>
</dbReference>
<evidence type="ECO:0000313" key="3">
    <source>
        <dbReference type="EMBL" id="SFK73608.1"/>
    </source>
</evidence>
<accession>A0A0F7HJ63</accession>
<dbReference type="Proteomes" id="UP000183090">
    <property type="component" value="Unassembled WGS sequence"/>
</dbReference>
<gene>
    <name evidence="2" type="ORF">AAT16_00080</name>
    <name evidence="3" type="ORF">SAMN05216235_1379</name>
</gene>
<dbReference type="EMBL" id="CP011366">
    <property type="protein sequence ID" value="AKG72757.1"/>
    <property type="molecule type" value="Genomic_DNA"/>
</dbReference>
<dbReference type="RefSeq" id="WP_046788954.1">
    <property type="nucleotide sequence ID" value="NZ_CP011366.1"/>
</dbReference>
<reference evidence="2 4" key="1">
    <citation type="journal article" date="2015" name="Int. J. Syst. Evol. Microbiol.">
        <title>Complete genome sequence of Salinicoccus halodurans H3B36, isolated from the Qaidam Basin in China.</title>
        <authorList>
            <person name="Jiang K."/>
            <person name="Xue Y."/>
            <person name="Ma Y."/>
        </authorList>
    </citation>
    <scope>NUCLEOTIDE SEQUENCE [LARGE SCALE GENOMIC DNA]</scope>
    <source>
        <strain evidence="2 4">H3B36</strain>
    </source>
</reference>
<dbReference type="OrthoDB" id="2418734at2"/>
<reference evidence="3 5" key="3">
    <citation type="submission" date="2016-10" db="EMBL/GenBank/DDBJ databases">
        <authorList>
            <person name="Varghese N."/>
            <person name="Submissions S."/>
        </authorList>
    </citation>
    <scope>NUCLEOTIDE SEQUENCE [LARGE SCALE GENOMIC DNA]</scope>
    <source>
        <strain evidence="3 5">CGMCC 1.6501</strain>
    </source>
</reference>
<name>A0A0F7HJ63_9STAP</name>
<feature type="domain" description="Schlafen AlbA-2" evidence="1">
    <location>
        <begin position="19"/>
        <end position="145"/>
    </location>
</feature>
<protein>
    <submittedName>
        <fullName evidence="3">DNA-binding domain-containing protein</fullName>
    </submittedName>
</protein>
<sequence>MTKSIEQRIQDIVDNKTNEKAFIDYKMIEYDLSSKKKWEVVKDVIAMLNSEEAYGEDKFIIFGVVDATLYIKGLENKMTDDSEYQHLFEFIKPRPRIETGEVVLRKKRLGYVFIKKDNNERPYTVKQDNEKYCEGTSFIRKGSINLSLDEETREKLTLEKYISNPSWVDNVYQNILNQNKINSEMNYKNEDFEGNAKINPSNNNGKFTFGKRMYEFNIKFDVANNNVARIYNDYQLQVSRIKNCHNLFHNVEQLDFKKLDFSNRFRRYSTDDLAIVVNKMGKYALLVFKKIESESHGADSDIIEFKWKII</sequence>
<dbReference type="Pfam" id="PF04326">
    <property type="entry name" value="SLFN_AlbA_2"/>
    <property type="match status" value="1"/>
</dbReference>
<dbReference type="Gene3D" id="3.30.950.30">
    <property type="entry name" value="Schlafen, AAA domain"/>
    <property type="match status" value="1"/>
</dbReference>